<evidence type="ECO:0000313" key="5">
    <source>
        <dbReference type="EMBL" id="QHU05094.1"/>
    </source>
</evidence>
<protein>
    <recommendedName>
        <fullName evidence="4">Fucosyltransferase C-terminal domain-containing protein</fullName>
    </recommendedName>
</protein>
<name>A0A6C0JN39_9ZZZZ</name>
<evidence type="ECO:0000256" key="2">
    <source>
        <dbReference type="ARBA" id="ARBA00022676"/>
    </source>
</evidence>
<dbReference type="PANTHER" id="PTHR11929">
    <property type="entry name" value="ALPHA- 1,3 -FUCOSYLTRANSFERASE"/>
    <property type="match status" value="1"/>
</dbReference>
<dbReference type="Gene3D" id="3.40.50.11660">
    <property type="entry name" value="Glycosyl transferase family 10, C-terminal domain"/>
    <property type="match status" value="1"/>
</dbReference>
<dbReference type="InterPro" id="IPR038577">
    <property type="entry name" value="GT10-like_C_sf"/>
</dbReference>
<dbReference type="EMBL" id="MN740407">
    <property type="protein sequence ID" value="QHU05094.1"/>
    <property type="molecule type" value="Genomic_DNA"/>
</dbReference>
<evidence type="ECO:0000256" key="3">
    <source>
        <dbReference type="ARBA" id="ARBA00022679"/>
    </source>
</evidence>
<proteinExistence type="inferred from homology"/>
<dbReference type="Pfam" id="PF00852">
    <property type="entry name" value="Glyco_transf_10"/>
    <property type="match status" value="1"/>
</dbReference>
<evidence type="ECO:0000256" key="1">
    <source>
        <dbReference type="ARBA" id="ARBA00008919"/>
    </source>
</evidence>
<dbReference type="SUPFAM" id="SSF53756">
    <property type="entry name" value="UDP-Glycosyltransferase/glycogen phosphorylase"/>
    <property type="match status" value="1"/>
</dbReference>
<dbReference type="InterPro" id="IPR001503">
    <property type="entry name" value="Glyco_trans_10"/>
</dbReference>
<organism evidence="5">
    <name type="scientific">viral metagenome</name>
    <dbReference type="NCBI Taxonomy" id="1070528"/>
    <lineage>
        <taxon>unclassified sequences</taxon>
        <taxon>metagenomes</taxon>
        <taxon>organismal metagenomes</taxon>
    </lineage>
</organism>
<comment type="similarity">
    <text evidence="1">Belongs to the glycosyltransferase 10 family.</text>
</comment>
<sequence length="312" mass="36558">MLYYIVKNIEHFERYTLYLKDNTLKMDKIRIRIFSSFGNSDNCKDIYERLCDAKTLDFYGEDKEVFITNSDDYTHVLILNTAMPQIPSHILKKNVVGLAFEPIHFLGLTQEFLDYAIQNIGKYFIGDTMGLPAPFVEHFSYMWHNPPLQAVPTKSKLISMMVSEKTSQEGHRYRHELLSRILKTDMPIDVYGRGCRYYEHLNDLRIKGEFTESEPYNDYKFHICIENFRSNHYFSEKVMNPLLASTTPIYLGCQNIDSYFPGMILHLTGDLGKDMELLRNAVAHIDVYEKEINIEKIKGVILMLRNVKELFL</sequence>
<evidence type="ECO:0000259" key="4">
    <source>
        <dbReference type="Pfam" id="PF00852"/>
    </source>
</evidence>
<keyword evidence="2" id="KW-0328">Glycosyltransferase</keyword>
<accession>A0A6C0JN39</accession>
<reference evidence="5" key="1">
    <citation type="journal article" date="2020" name="Nature">
        <title>Giant virus diversity and host interactions through global metagenomics.</title>
        <authorList>
            <person name="Schulz F."/>
            <person name="Roux S."/>
            <person name="Paez-Espino D."/>
            <person name="Jungbluth S."/>
            <person name="Walsh D.A."/>
            <person name="Denef V.J."/>
            <person name="McMahon K.D."/>
            <person name="Konstantinidis K.T."/>
            <person name="Eloe-Fadrosh E.A."/>
            <person name="Kyrpides N.C."/>
            <person name="Woyke T."/>
        </authorList>
    </citation>
    <scope>NUCLEOTIDE SEQUENCE</scope>
    <source>
        <strain evidence="5">GVMAG-M-3300027708-5</strain>
    </source>
</reference>
<keyword evidence="3" id="KW-0808">Transferase</keyword>
<dbReference type="InterPro" id="IPR055270">
    <property type="entry name" value="Glyco_tran_10_C"/>
</dbReference>
<dbReference type="AlphaFoldDB" id="A0A6C0JN39"/>
<dbReference type="GO" id="GO:0008417">
    <property type="term" value="F:fucosyltransferase activity"/>
    <property type="evidence" value="ECO:0007669"/>
    <property type="project" value="InterPro"/>
</dbReference>
<dbReference type="GO" id="GO:0016020">
    <property type="term" value="C:membrane"/>
    <property type="evidence" value="ECO:0007669"/>
    <property type="project" value="InterPro"/>
</dbReference>
<dbReference type="PANTHER" id="PTHR11929:SF194">
    <property type="entry name" value="ALPHA-(1,3)-FUCOSYLTRANSFERASE 10"/>
    <property type="match status" value="1"/>
</dbReference>
<feature type="domain" description="Fucosyltransferase C-terminal" evidence="4">
    <location>
        <begin position="152"/>
        <end position="261"/>
    </location>
</feature>